<gene>
    <name evidence="1" type="ORF">FKV24_000625</name>
</gene>
<evidence type="ECO:0000313" key="1">
    <source>
        <dbReference type="EMBL" id="KAB8198703.1"/>
    </source>
</evidence>
<dbReference type="Gene3D" id="2.40.10.10">
    <property type="entry name" value="Trypsin-like serine proteases"/>
    <property type="match status" value="2"/>
</dbReference>
<dbReference type="AlphaFoldDB" id="A0A508B6G8"/>
<dbReference type="Proteomes" id="UP000320431">
    <property type="component" value="Unassembled WGS sequence"/>
</dbReference>
<evidence type="ECO:0000313" key="2">
    <source>
        <dbReference type="Proteomes" id="UP000320431"/>
    </source>
</evidence>
<sequence length="275" mass="30877">MSDEIDVNDGDKHPWGNRHDLHFLYRKYDPCIVRVQVDLPDGGIGNGTAFHIGGGTFATAAHVVRGYDNPTLFQGNTRQDETGWPVTDILYHPDDADVAILVSDLWRDLSVKHTNEERGHSTPASHIEIPEMWGEWIEQSLILTRGIFCGYPVVPRSDGAYKLAASAEIHTDINRYDTSDVHFVVSSTARGGFSGAPFISEFDMLLGIVTEALYDDDSHPYMAVIAIESIYPILEREDVLRGRLEHYLASWSELHRSLEARLALERQQRSLKSTS</sequence>
<name>A0A508B6G8_9GAMM</name>
<accession>A0A508B6G8</accession>
<organism evidence="1 2">
    <name type="scientific">Marilutibacter maris</name>
    <dbReference type="NCBI Taxonomy" id="1605891"/>
    <lineage>
        <taxon>Bacteria</taxon>
        <taxon>Pseudomonadati</taxon>
        <taxon>Pseudomonadota</taxon>
        <taxon>Gammaproteobacteria</taxon>
        <taxon>Lysobacterales</taxon>
        <taxon>Lysobacteraceae</taxon>
        <taxon>Marilutibacter</taxon>
    </lineage>
</organism>
<dbReference type="EMBL" id="VICD02000006">
    <property type="protein sequence ID" value="KAB8198703.1"/>
    <property type="molecule type" value="Genomic_DNA"/>
</dbReference>
<reference evidence="1 2" key="1">
    <citation type="submission" date="2019-10" db="EMBL/GenBank/DDBJ databases">
        <title>Lysobacter alkalisoli sp. nov., isolated from saline-alkaline soil.</title>
        <authorList>
            <person name="Sun J.-Q."/>
        </authorList>
    </citation>
    <scope>NUCLEOTIDE SEQUENCE [LARGE SCALE GENOMIC DNA]</scope>
    <source>
        <strain evidence="1 2">KCTC 42381</strain>
    </source>
</reference>
<dbReference type="InterPro" id="IPR043504">
    <property type="entry name" value="Peptidase_S1_PA_chymotrypsin"/>
</dbReference>
<dbReference type="InterPro" id="IPR009003">
    <property type="entry name" value="Peptidase_S1_PA"/>
</dbReference>
<proteinExistence type="predicted"/>
<dbReference type="SUPFAM" id="SSF50494">
    <property type="entry name" value="Trypsin-like serine proteases"/>
    <property type="match status" value="1"/>
</dbReference>
<dbReference type="Pfam" id="PF13365">
    <property type="entry name" value="Trypsin_2"/>
    <property type="match status" value="1"/>
</dbReference>
<dbReference type="RefSeq" id="WP_141480794.1">
    <property type="nucleotide sequence ID" value="NZ_VICD02000006.1"/>
</dbReference>
<protein>
    <submittedName>
        <fullName evidence="1">Uncharacterized protein</fullName>
    </submittedName>
</protein>
<comment type="caution">
    <text evidence="1">The sequence shown here is derived from an EMBL/GenBank/DDBJ whole genome shotgun (WGS) entry which is preliminary data.</text>
</comment>